<proteinExistence type="inferred from homology"/>
<feature type="region of interest" description="Disordered" evidence="2">
    <location>
        <begin position="141"/>
        <end position="163"/>
    </location>
</feature>
<keyword evidence="5" id="KW-1185">Reference proteome</keyword>
<feature type="compositionally biased region" description="Basic and acidic residues" evidence="2">
    <location>
        <begin position="154"/>
        <end position="163"/>
    </location>
</feature>
<evidence type="ECO:0000256" key="2">
    <source>
        <dbReference type="SAM" id="MobiDB-lite"/>
    </source>
</evidence>
<dbReference type="OrthoDB" id="3687641at2759"/>
<keyword evidence="3" id="KW-0472">Membrane</keyword>
<evidence type="ECO:0000256" key="3">
    <source>
        <dbReference type="SAM" id="Phobius"/>
    </source>
</evidence>
<evidence type="ECO:0000313" key="4">
    <source>
        <dbReference type="EMBL" id="KXH48933.1"/>
    </source>
</evidence>
<evidence type="ECO:0008006" key="6">
    <source>
        <dbReference type="Google" id="ProtNLM"/>
    </source>
</evidence>
<dbReference type="EMBL" id="JFBX01000123">
    <property type="protein sequence ID" value="KXH48933.1"/>
    <property type="molecule type" value="Genomic_DNA"/>
</dbReference>
<feature type="transmembrane region" description="Helical" evidence="3">
    <location>
        <begin position="174"/>
        <end position="193"/>
    </location>
</feature>
<keyword evidence="3" id="KW-0812">Transmembrane</keyword>
<protein>
    <recommendedName>
        <fullName evidence="6">Tat pathway signal sequence</fullName>
    </recommendedName>
</protein>
<dbReference type="PANTHER" id="PTHR33365:SF7">
    <property type="entry name" value="TAT PATHWAY SIGNAL SEQUENCE"/>
    <property type="match status" value="1"/>
</dbReference>
<dbReference type="Pfam" id="PF11807">
    <property type="entry name" value="UstYa"/>
    <property type="match status" value="1"/>
</dbReference>
<comment type="caution">
    <text evidence="4">The sequence shown here is derived from an EMBL/GenBank/DDBJ whole genome shotgun (WGS) entry which is preliminary data.</text>
</comment>
<gene>
    <name evidence="4" type="ORF">CSIM01_08592</name>
</gene>
<evidence type="ECO:0000256" key="1">
    <source>
        <dbReference type="ARBA" id="ARBA00035112"/>
    </source>
</evidence>
<dbReference type="GO" id="GO:0043386">
    <property type="term" value="P:mycotoxin biosynthetic process"/>
    <property type="evidence" value="ECO:0007669"/>
    <property type="project" value="InterPro"/>
</dbReference>
<name>A0A135TL43_9PEZI</name>
<reference evidence="4 5" key="1">
    <citation type="submission" date="2014-02" db="EMBL/GenBank/DDBJ databases">
        <title>The genome sequence of Colletotrichum simmondsii CBS122122.</title>
        <authorList>
            <person name="Baroncelli R."/>
            <person name="Thon M.R."/>
        </authorList>
    </citation>
    <scope>NUCLEOTIDE SEQUENCE [LARGE SCALE GENOMIC DNA]</scope>
    <source>
        <strain evidence="4 5">CBS122122</strain>
    </source>
</reference>
<sequence>MILGREVSSRQGLLTADGTLIVNPGNMNTPQELILPPPCRYSDLQAWVWVWWMLVLSEGNGEPSFDNRSRPTAWAVFALPPLPDLTEASLFVLETPFRVSYLSQPQTRESLDVLFAATPRLAHFRNLHTMSSLSEDAKPFLPSESGDSSFDLAPAERSRLRQDRSTEPRWRRRLWIGHVIFLGFNVAFLIYNISDVGKHVGPEAAVLERAYSPAQMAISYTVKEEAPMLPDNVLTGPPGPEADKAWEELEKPFMLRFSEDEMNRMQKSSLALKDGSGYIGYLESFHMLHCVVSDFFLVSIPQNSLIFFTVALLTGQQKSAWKSQYMDHYGSGHSTKPGHLAHCLNVLIQGIMCNADTSIGTYHWKEGGTIKGKEMMDIEANRTGHRQCTDFSKLQAWATKRTLDFDVHDTDKFLRTLKPEQ</sequence>
<dbReference type="InterPro" id="IPR021765">
    <property type="entry name" value="UstYa-like"/>
</dbReference>
<comment type="similarity">
    <text evidence="1">Belongs to the ustYa family.</text>
</comment>
<keyword evidence="3" id="KW-1133">Transmembrane helix</keyword>
<dbReference type="PANTHER" id="PTHR33365">
    <property type="entry name" value="YALI0B05434P"/>
    <property type="match status" value="1"/>
</dbReference>
<organism evidence="4 5">
    <name type="scientific">Colletotrichum simmondsii</name>
    <dbReference type="NCBI Taxonomy" id="703756"/>
    <lineage>
        <taxon>Eukaryota</taxon>
        <taxon>Fungi</taxon>
        <taxon>Dikarya</taxon>
        <taxon>Ascomycota</taxon>
        <taxon>Pezizomycotina</taxon>
        <taxon>Sordariomycetes</taxon>
        <taxon>Hypocreomycetidae</taxon>
        <taxon>Glomerellales</taxon>
        <taxon>Glomerellaceae</taxon>
        <taxon>Colletotrichum</taxon>
        <taxon>Colletotrichum acutatum species complex</taxon>
    </lineage>
</organism>
<evidence type="ECO:0000313" key="5">
    <source>
        <dbReference type="Proteomes" id="UP000070328"/>
    </source>
</evidence>
<accession>A0A135TL43</accession>
<dbReference type="AlphaFoldDB" id="A0A135TL43"/>
<dbReference type="Proteomes" id="UP000070328">
    <property type="component" value="Unassembled WGS sequence"/>
</dbReference>